<dbReference type="Pfam" id="PF02518">
    <property type="entry name" value="HATPase_c"/>
    <property type="match status" value="1"/>
</dbReference>
<evidence type="ECO:0000313" key="6">
    <source>
        <dbReference type="Proteomes" id="UP001501706"/>
    </source>
</evidence>
<dbReference type="InterPro" id="IPR004358">
    <property type="entry name" value="Sig_transdc_His_kin-like_C"/>
</dbReference>
<organism evidence="5 6">
    <name type="scientific">Pigmentiphaga daeguensis</name>
    <dbReference type="NCBI Taxonomy" id="414049"/>
    <lineage>
        <taxon>Bacteria</taxon>
        <taxon>Pseudomonadati</taxon>
        <taxon>Pseudomonadota</taxon>
        <taxon>Betaproteobacteria</taxon>
        <taxon>Burkholderiales</taxon>
        <taxon>Alcaligenaceae</taxon>
        <taxon>Pigmentiphaga</taxon>
    </lineage>
</organism>
<dbReference type="EMBL" id="BAAAEN010000010">
    <property type="protein sequence ID" value="GAA0509614.1"/>
    <property type="molecule type" value="Genomic_DNA"/>
</dbReference>
<evidence type="ECO:0000259" key="4">
    <source>
        <dbReference type="SMART" id="SM00387"/>
    </source>
</evidence>
<dbReference type="Proteomes" id="UP001501706">
    <property type="component" value="Unassembled WGS sequence"/>
</dbReference>
<proteinExistence type="predicted"/>
<dbReference type="RefSeq" id="WP_087840459.1">
    <property type="nucleotide sequence ID" value="NZ_BAAAEN010000010.1"/>
</dbReference>
<dbReference type="EC" id="2.7.13.3" evidence="2"/>
<dbReference type="InterPro" id="IPR003594">
    <property type="entry name" value="HATPase_dom"/>
</dbReference>
<dbReference type="PANTHER" id="PTHR43065:SF23">
    <property type="entry name" value="SENSOR HISTIDINE KINASE PDTAS"/>
    <property type="match status" value="1"/>
</dbReference>
<dbReference type="SMART" id="SM00387">
    <property type="entry name" value="HATPase_c"/>
    <property type="match status" value="1"/>
</dbReference>
<sequence>MTSKRVPQHDAPPADPVSTPSSEDASTTHELRLRELHHRMRNGLHLLSSALQVQARRSDNEDVRRELGIAVSRIESLVRLHDHAYRHEPEAAPDAATYLADLARHLQSALIDPRSDRMLAIVSNGAVPLDGEAAMSLGSVLIELATNAVKYGAGNVHLDVEYGPGLVTVIVEDEGVGFPPEFELPADAGFGLRLAGRICEQHGGSLTIDRSVAFGRIIAVIGLAR</sequence>
<accession>A0ABP3LYL5</accession>
<dbReference type="InterPro" id="IPR036890">
    <property type="entry name" value="HATPase_C_sf"/>
</dbReference>
<keyword evidence="6" id="KW-1185">Reference proteome</keyword>
<evidence type="ECO:0000313" key="5">
    <source>
        <dbReference type="EMBL" id="GAA0509614.1"/>
    </source>
</evidence>
<dbReference type="InterPro" id="IPR011495">
    <property type="entry name" value="Sig_transdc_His_kin_sub2_dim/P"/>
</dbReference>
<gene>
    <name evidence="5" type="ORF">GCM10009097_28400</name>
</gene>
<dbReference type="PANTHER" id="PTHR43065">
    <property type="entry name" value="SENSOR HISTIDINE KINASE"/>
    <property type="match status" value="1"/>
</dbReference>
<evidence type="ECO:0000256" key="3">
    <source>
        <dbReference type="SAM" id="MobiDB-lite"/>
    </source>
</evidence>
<evidence type="ECO:0000256" key="1">
    <source>
        <dbReference type="ARBA" id="ARBA00000085"/>
    </source>
</evidence>
<reference evidence="6" key="1">
    <citation type="journal article" date="2019" name="Int. J. Syst. Evol. Microbiol.">
        <title>The Global Catalogue of Microorganisms (GCM) 10K type strain sequencing project: providing services to taxonomists for standard genome sequencing and annotation.</title>
        <authorList>
            <consortium name="The Broad Institute Genomics Platform"/>
            <consortium name="The Broad Institute Genome Sequencing Center for Infectious Disease"/>
            <person name="Wu L."/>
            <person name="Ma J."/>
        </authorList>
    </citation>
    <scope>NUCLEOTIDE SEQUENCE [LARGE SCALE GENOMIC DNA]</scope>
    <source>
        <strain evidence="6">JCM 14330</strain>
    </source>
</reference>
<name>A0ABP3LYL5_9BURK</name>
<dbReference type="PRINTS" id="PR00344">
    <property type="entry name" value="BCTRLSENSOR"/>
</dbReference>
<feature type="domain" description="Histidine kinase/HSP90-like ATPase" evidence="4">
    <location>
        <begin position="132"/>
        <end position="225"/>
    </location>
</feature>
<comment type="caution">
    <text evidence="5">The sequence shown here is derived from an EMBL/GenBank/DDBJ whole genome shotgun (WGS) entry which is preliminary data.</text>
</comment>
<evidence type="ECO:0000256" key="2">
    <source>
        <dbReference type="ARBA" id="ARBA00012438"/>
    </source>
</evidence>
<dbReference type="SUPFAM" id="SSF55874">
    <property type="entry name" value="ATPase domain of HSP90 chaperone/DNA topoisomerase II/histidine kinase"/>
    <property type="match status" value="1"/>
</dbReference>
<comment type="catalytic activity">
    <reaction evidence="1">
        <text>ATP + protein L-histidine = ADP + protein N-phospho-L-histidine.</text>
        <dbReference type="EC" id="2.7.13.3"/>
    </reaction>
</comment>
<protein>
    <recommendedName>
        <fullName evidence="2">histidine kinase</fullName>
        <ecNumber evidence="2">2.7.13.3</ecNumber>
    </recommendedName>
</protein>
<dbReference type="Gene3D" id="3.30.565.10">
    <property type="entry name" value="Histidine kinase-like ATPase, C-terminal domain"/>
    <property type="match status" value="1"/>
</dbReference>
<dbReference type="Pfam" id="PF07568">
    <property type="entry name" value="HisKA_2"/>
    <property type="match status" value="1"/>
</dbReference>
<feature type="region of interest" description="Disordered" evidence="3">
    <location>
        <begin position="1"/>
        <end position="28"/>
    </location>
</feature>